<keyword evidence="9" id="KW-1185">Reference proteome</keyword>
<dbReference type="Pfam" id="PF02932">
    <property type="entry name" value="Neur_chan_memb"/>
    <property type="match status" value="1"/>
</dbReference>
<dbReference type="Gene3D" id="2.10.70.10">
    <property type="entry name" value="Complement Module, domain 1"/>
    <property type="match status" value="1"/>
</dbReference>
<dbReference type="GO" id="GO:0042391">
    <property type="term" value="P:regulation of membrane potential"/>
    <property type="evidence" value="ECO:0000318"/>
    <property type="project" value="GO_Central"/>
</dbReference>
<evidence type="ECO:0000259" key="8">
    <source>
        <dbReference type="PROSITE" id="PS50923"/>
    </source>
</evidence>
<dbReference type="AlphaFoldDB" id="A0A9J7KGM9"/>
<proteinExistence type="predicted"/>
<dbReference type="InterPro" id="IPR036734">
    <property type="entry name" value="Neur_chan_lig-bd_sf"/>
</dbReference>
<dbReference type="GO" id="GO:0043005">
    <property type="term" value="C:neuron projection"/>
    <property type="evidence" value="ECO:0000318"/>
    <property type="project" value="GO_Central"/>
</dbReference>
<evidence type="ECO:0000256" key="6">
    <source>
        <dbReference type="SAM" id="MobiDB-lite"/>
    </source>
</evidence>
<keyword evidence="4" id="KW-1015">Disulfide bond</keyword>
<dbReference type="CDD" id="cd19051">
    <property type="entry name" value="LGIC_TM_cation"/>
    <property type="match status" value="1"/>
</dbReference>
<keyword evidence="3 7" id="KW-0472">Membrane</keyword>
<dbReference type="PANTHER" id="PTHR46335">
    <property type="entry name" value="CUBILIN"/>
    <property type="match status" value="1"/>
</dbReference>
<dbReference type="PRINTS" id="PR00254">
    <property type="entry name" value="NICOTINICR"/>
</dbReference>
<dbReference type="InterPro" id="IPR036719">
    <property type="entry name" value="Neuro-gated_channel_TM_sf"/>
</dbReference>
<feature type="transmembrane region" description="Helical" evidence="7">
    <location>
        <begin position="314"/>
        <end position="337"/>
    </location>
</feature>
<evidence type="ECO:0000313" key="10">
    <source>
        <dbReference type="RefSeq" id="XP_035658063.1"/>
    </source>
</evidence>
<reference evidence="10" key="2">
    <citation type="submission" date="2025-08" db="UniProtKB">
        <authorList>
            <consortium name="RefSeq"/>
        </authorList>
    </citation>
    <scope>IDENTIFICATION</scope>
    <source>
        <strain evidence="10">S238N-H82</strain>
        <tissue evidence="10">Testes</tissue>
    </source>
</reference>
<dbReference type="GeneID" id="118403454"/>
<feature type="transmembrane region" description="Helical" evidence="7">
    <location>
        <begin position="285"/>
        <end position="302"/>
    </location>
</feature>
<dbReference type="PANTHER" id="PTHR46335:SF1">
    <property type="entry name" value="CUBILIN"/>
    <property type="match status" value="1"/>
</dbReference>
<dbReference type="GO" id="GO:0005886">
    <property type="term" value="C:plasma membrane"/>
    <property type="evidence" value="ECO:0000318"/>
    <property type="project" value="GO_Central"/>
</dbReference>
<dbReference type="PROSITE" id="PS50923">
    <property type="entry name" value="SUSHI"/>
    <property type="match status" value="1"/>
</dbReference>
<dbReference type="SUPFAM" id="SSF57535">
    <property type="entry name" value="Complement control module/SCR domain"/>
    <property type="match status" value="1"/>
</dbReference>
<organism evidence="9 10">
    <name type="scientific">Branchiostoma floridae</name>
    <name type="common">Florida lancelet</name>
    <name type="synonym">Amphioxus</name>
    <dbReference type="NCBI Taxonomy" id="7739"/>
    <lineage>
        <taxon>Eukaryota</taxon>
        <taxon>Metazoa</taxon>
        <taxon>Chordata</taxon>
        <taxon>Cephalochordata</taxon>
        <taxon>Leptocardii</taxon>
        <taxon>Amphioxiformes</taxon>
        <taxon>Branchiostomatidae</taxon>
        <taxon>Branchiostoma</taxon>
    </lineage>
</organism>
<keyword evidence="2 7" id="KW-0812">Transmembrane</keyword>
<feature type="transmembrane region" description="Helical" evidence="7">
    <location>
        <begin position="534"/>
        <end position="553"/>
    </location>
</feature>
<keyword evidence="5" id="KW-0768">Sushi</keyword>
<dbReference type="SUPFAM" id="SSF90112">
    <property type="entry name" value="Neurotransmitter-gated ion-channel transmembrane pore"/>
    <property type="match status" value="1"/>
</dbReference>
<evidence type="ECO:0000256" key="3">
    <source>
        <dbReference type="ARBA" id="ARBA00023136"/>
    </source>
</evidence>
<keyword evidence="7" id="KW-1133">Transmembrane helix</keyword>
<evidence type="ECO:0000256" key="1">
    <source>
        <dbReference type="ARBA" id="ARBA00004141"/>
    </source>
</evidence>
<protein>
    <submittedName>
        <fullName evidence="10">Neuronal acetylcholine receptor subunit alpha-5-like</fullName>
    </submittedName>
</protein>
<dbReference type="InterPro" id="IPR006029">
    <property type="entry name" value="Neurotrans-gated_channel_TM"/>
</dbReference>
<dbReference type="GO" id="GO:0005892">
    <property type="term" value="C:acetylcholine-gated channel complex"/>
    <property type="evidence" value="ECO:0000318"/>
    <property type="project" value="GO_Central"/>
</dbReference>
<dbReference type="GO" id="GO:0045211">
    <property type="term" value="C:postsynaptic membrane"/>
    <property type="evidence" value="ECO:0007669"/>
    <property type="project" value="InterPro"/>
</dbReference>
<feature type="transmembrane region" description="Helical" evidence="7">
    <location>
        <begin position="254"/>
        <end position="273"/>
    </location>
</feature>
<dbReference type="GO" id="GO:0034220">
    <property type="term" value="P:monoatomic ion transmembrane transport"/>
    <property type="evidence" value="ECO:0000318"/>
    <property type="project" value="GO_Central"/>
</dbReference>
<dbReference type="CDD" id="cd00033">
    <property type="entry name" value="CCP"/>
    <property type="match status" value="1"/>
</dbReference>
<feature type="domain" description="Sushi" evidence="8">
    <location>
        <begin position="1"/>
        <end position="57"/>
    </location>
</feature>
<dbReference type="GO" id="GO:0045202">
    <property type="term" value="C:synapse"/>
    <property type="evidence" value="ECO:0000318"/>
    <property type="project" value="GO_Central"/>
</dbReference>
<dbReference type="InterPro" id="IPR035976">
    <property type="entry name" value="Sushi/SCR/CCP_sf"/>
</dbReference>
<dbReference type="Gene3D" id="2.70.170.10">
    <property type="entry name" value="Neurotransmitter-gated ion-channel ligand-binding domain"/>
    <property type="match status" value="1"/>
</dbReference>
<dbReference type="Proteomes" id="UP000001554">
    <property type="component" value="Chromosome 16"/>
</dbReference>
<comment type="subcellular location">
    <subcellularLocation>
        <location evidence="1">Membrane</location>
        <topology evidence="1">Multi-pass membrane protein</topology>
    </subcellularLocation>
</comment>
<dbReference type="GO" id="GO:0005231">
    <property type="term" value="F:excitatory extracellular ligand-gated monoatomic ion channel activity"/>
    <property type="evidence" value="ECO:0000318"/>
    <property type="project" value="GO_Central"/>
</dbReference>
<dbReference type="KEGG" id="bfo:118403454"/>
<reference evidence="9" key="1">
    <citation type="journal article" date="2020" name="Nat. Ecol. Evol.">
        <title>Deeply conserved synteny resolves early events in vertebrate evolution.</title>
        <authorList>
            <person name="Simakov O."/>
            <person name="Marletaz F."/>
            <person name="Yue J.X."/>
            <person name="O'Connell B."/>
            <person name="Jenkins J."/>
            <person name="Brandt A."/>
            <person name="Calef R."/>
            <person name="Tung C.H."/>
            <person name="Huang T.K."/>
            <person name="Schmutz J."/>
            <person name="Satoh N."/>
            <person name="Yu J.K."/>
            <person name="Putnam N.H."/>
            <person name="Green R.E."/>
            <person name="Rokhsar D.S."/>
        </authorList>
    </citation>
    <scope>NUCLEOTIDE SEQUENCE [LARGE SCALE GENOMIC DNA]</scope>
    <source>
        <strain evidence="9">S238N-H82</strain>
    </source>
</reference>
<feature type="region of interest" description="Disordered" evidence="6">
    <location>
        <begin position="447"/>
        <end position="470"/>
    </location>
</feature>
<evidence type="ECO:0000256" key="2">
    <source>
        <dbReference type="ARBA" id="ARBA00022692"/>
    </source>
</evidence>
<evidence type="ECO:0000313" key="9">
    <source>
        <dbReference type="Proteomes" id="UP000001554"/>
    </source>
</evidence>
<evidence type="ECO:0000256" key="7">
    <source>
        <dbReference type="SAM" id="Phobius"/>
    </source>
</evidence>
<dbReference type="SMART" id="SM00032">
    <property type="entry name" value="CCP"/>
    <property type="match status" value="1"/>
</dbReference>
<dbReference type="Pfam" id="PF00084">
    <property type="entry name" value="Sushi"/>
    <property type="match status" value="1"/>
</dbReference>
<dbReference type="RefSeq" id="XP_035658063.1">
    <property type="nucleotide sequence ID" value="XM_035802170.1"/>
</dbReference>
<dbReference type="CDD" id="cd18989">
    <property type="entry name" value="LGIC_ECD_cation"/>
    <property type="match status" value="1"/>
</dbReference>
<dbReference type="GO" id="GO:1904315">
    <property type="term" value="F:transmitter-gated monoatomic ion channel activity involved in regulation of postsynaptic membrane potential"/>
    <property type="evidence" value="ECO:0000318"/>
    <property type="project" value="GO_Central"/>
</dbReference>
<dbReference type="Pfam" id="PF02931">
    <property type="entry name" value="Neur_chan_LBD"/>
    <property type="match status" value="1"/>
</dbReference>
<dbReference type="SUPFAM" id="SSF63712">
    <property type="entry name" value="Nicotinic receptor ligand binding domain-like"/>
    <property type="match status" value="1"/>
</dbReference>
<dbReference type="InterPro" id="IPR002394">
    <property type="entry name" value="Nicotinic_acetylcholine_rcpt"/>
</dbReference>
<dbReference type="InterPro" id="IPR038050">
    <property type="entry name" value="Neuro_actylchol_rec"/>
</dbReference>
<name>A0A9J7KGM9_BRAFL</name>
<evidence type="ECO:0000256" key="5">
    <source>
        <dbReference type="PROSITE-ProRule" id="PRU00302"/>
    </source>
</evidence>
<sequence length="555" mass="61464">MGLPTFGSRSPVKRFYRVGEKVTYTCDEGYTLDSRHTSRVRCLQGGIWQYDKPSCSVDIKGTLQDDLLYGYSPNQAPDADTAITFSGTVEQIIDLDEKKELLVATLVIEFTWQDSRLTWWPEYYGNIQTLSVRDSSIWTPTLTLKRNADGKYQGLQKGVPILIRPDGTVTWRVETLTSTICDAKPFFFPADTMECHICFSVSSAIEQTIECGGGSTCDVWSPPQQEGEWNRKDKIFAEGNKKACFAVHLERIPLFHIATTVGPCIILVVLMTITFIMPIDRGDRISFGVTILLSMVVSLVFVTEVLPVKGALPFFATLIVVCMGLMGLFLFFTMYIISLHDKEGSLSPMAKTFFLHYMAKFLLLGDLTEKEAGPTGGKLSWPERANRVVPADDVVKVDGEETTDNVYEDLAETDGKNPTDVFEFDGMIKVEVESQDQISDDVVKVDGETPADVSGTTGDIPAENPSGPPTRLEAAVEEQTSCLRDLISIVQEQAVKSEQKAEEVIHSLEELAKAVKGDQEVSDYTLLTKVLDRLCLVLYVISVAVAVPISMYLGK</sequence>
<dbReference type="InterPro" id="IPR006202">
    <property type="entry name" value="Neur_chan_lig-bd"/>
</dbReference>
<dbReference type="FunFam" id="1.20.58.390:FF:000072">
    <property type="entry name" value="Uncharacterized protein"/>
    <property type="match status" value="1"/>
</dbReference>
<dbReference type="OrthoDB" id="5804959at2759"/>
<dbReference type="FunFam" id="2.70.170.10:FF:000064">
    <property type="entry name" value="Uncharacterized protein"/>
    <property type="match status" value="1"/>
</dbReference>
<dbReference type="GO" id="GO:0007268">
    <property type="term" value="P:chemical synaptic transmission"/>
    <property type="evidence" value="ECO:0000318"/>
    <property type="project" value="GO_Central"/>
</dbReference>
<evidence type="ECO:0000256" key="4">
    <source>
        <dbReference type="ARBA" id="ARBA00023157"/>
    </source>
</evidence>
<dbReference type="GO" id="GO:0022848">
    <property type="term" value="F:acetylcholine-gated monoatomic cation-selective channel activity"/>
    <property type="evidence" value="ECO:0007669"/>
    <property type="project" value="InterPro"/>
</dbReference>
<dbReference type="InterPro" id="IPR000436">
    <property type="entry name" value="Sushi_SCR_CCP_dom"/>
</dbReference>
<comment type="caution">
    <text evidence="5">Lacks conserved residue(s) required for the propagation of feature annotation.</text>
</comment>
<dbReference type="Gene3D" id="1.20.58.390">
    <property type="entry name" value="Neurotransmitter-gated ion-channel transmembrane domain"/>
    <property type="match status" value="1"/>
</dbReference>
<gene>
    <name evidence="10" type="primary">LOC118403454</name>
</gene>
<accession>A0A9J7KGM9</accession>